<dbReference type="Proteomes" id="UP001156484">
    <property type="component" value="Chromosome"/>
</dbReference>
<proteinExistence type="predicted"/>
<sequence length="331" mass="35247">MADPSAEVVPDEGVPTSAGERGSLVIKDRAIERIAAAAALSVPGVVRHSGGGLRRLTGGDLPRADVSTGGRAVSVNLYVAVQWPYDAAMLTRRVHDTVERRLHELTGLRVHELNVLVVETAVAEDGAADEAPQSVEYLESDLVAARIEPRADIPTVAPLPPLASPAAAPAAAFVAIAALVLAFTAARELLIVRGTYGGAPWLRNSFEWFARLHWQTWLAPVAACCVVLGLVLIVVALKPRRRTHVPLRVAGPVPTVWMRRTDVARMCSAHAAALTAVRTARTVVDRRRAVVRVVAEDETPVEEIVAAVRGAVEPNLAALADPVELVVEVTR</sequence>
<dbReference type="EMBL" id="CP107551">
    <property type="protein sequence ID" value="UYP18065.1"/>
    <property type="molecule type" value="Genomic_DNA"/>
</dbReference>
<reference evidence="1" key="1">
    <citation type="submission" date="2022-10" db="EMBL/GenBank/DDBJ databases">
        <title>Rhodococcus ferula Z13 complete genome.</title>
        <authorList>
            <person name="Long X."/>
            <person name="Zang M."/>
        </authorList>
    </citation>
    <scope>NUCLEOTIDE SEQUENCE</scope>
    <source>
        <strain evidence="1">Z13</strain>
    </source>
</reference>
<keyword evidence="2" id="KW-1185">Reference proteome</keyword>
<evidence type="ECO:0000313" key="1">
    <source>
        <dbReference type="EMBL" id="UYP18065.1"/>
    </source>
</evidence>
<protein>
    <submittedName>
        <fullName evidence="1">Asp23/Gls24 family envelope stress response protein</fullName>
    </submittedName>
</protein>
<gene>
    <name evidence="1" type="ORF">OED52_15515</name>
</gene>
<name>A0ACD4DDC9_9NOCA</name>
<evidence type="ECO:0000313" key="2">
    <source>
        <dbReference type="Proteomes" id="UP001156484"/>
    </source>
</evidence>
<accession>A0ACD4DDC9</accession>
<organism evidence="1 2">
    <name type="scientific">Rhodococcus sacchari</name>
    <dbReference type="NCBI Taxonomy" id="2962047"/>
    <lineage>
        <taxon>Bacteria</taxon>
        <taxon>Bacillati</taxon>
        <taxon>Actinomycetota</taxon>
        <taxon>Actinomycetes</taxon>
        <taxon>Mycobacteriales</taxon>
        <taxon>Nocardiaceae</taxon>
        <taxon>Rhodococcus</taxon>
    </lineage>
</organism>